<dbReference type="InterPro" id="IPR042099">
    <property type="entry name" value="ANL_N_sf"/>
</dbReference>
<evidence type="ECO:0000313" key="3">
    <source>
        <dbReference type="Proteomes" id="UP001281761"/>
    </source>
</evidence>
<dbReference type="SUPFAM" id="SSF56801">
    <property type="entry name" value="Acetyl-CoA synthetase-like"/>
    <property type="match status" value="1"/>
</dbReference>
<evidence type="ECO:0000259" key="1">
    <source>
        <dbReference type="Pfam" id="PF00501"/>
    </source>
</evidence>
<dbReference type="Proteomes" id="UP001281761">
    <property type="component" value="Unassembled WGS sequence"/>
</dbReference>
<dbReference type="PANTHER" id="PTHR43272:SF107">
    <property type="entry name" value="LONG-CHAIN-FATTY-ACID--COA LIGASE 5"/>
    <property type="match status" value="1"/>
</dbReference>
<organism evidence="2 3">
    <name type="scientific">Blattamonas nauphoetae</name>
    <dbReference type="NCBI Taxonomy" id="2049346"/>
    <lineage>
        <taxon>Eukaryota</taxon>
        <taxon>Metamonada</taxon>
        <taxon>Preaxostyla</taxon>
        <taxon>Oxymonadida</taxon>
        <taxon>Blattamonas</taxon>
    </lineage>
</organism>
<name>A0ABQ9Y2M0_9EUKA</name>
<reference evidence="2 3" key="1">
    <citation type="journal article" date="2022" name="bioRxiv">
        <title>Genomics of Preaxostyla Flagellates Illuminates Evolutionary Transitions and the Path Towards Mitochondrial Loss.</title>
        <authorList>
            <person name="Novak L.V.F."/>
            <person name="Treitli S.C."/>
            <person name="Pyrih J."/>
            <person name="Halakuc P."/>
            <person name="Pipaliya S.V."/>
            <person name="Vacek V."/>
            <person name="Brzon O."/>
            <person name="Soukal P."/>
            <person name="Eme L."/>
            <person name="Dacks J.B."/>
            <person name="Karnkowska A."/>
            <person name="Elias M."/>
            <person name="Hampl V."/>
        </authorList>
    </citation>
    <scope>NUCLEOTIDE SEQUENCE [LARGE SCALE GENOMIC DNA]</scope>
    <source>
        <strain evidence="2">NAU3</strain>
        <tissue evidence="2">Gut</tissue>
    </source>
</reference>
<protein>
    <submittedName>
        <fullName evidence="2">Long chain acyl-CoA synthetase 7, peroxisomal</fullName>
        <ecNumber evidence="2">6.2.1.3</ecNumber>
    </submittedName>
</protein>
<accession>A0ABQ9Y2M0</accession>
<proteinExistence type="predicted"/>
<dbReference type="PROSITE" id="PS00455">
    <property type="entry name" value="AMP_BINDING"/>
    <property type="match status" value="1"/>
</dbReference>
<dbReference type="GO" id="GO:0004467">
    <property type="term" value="F:long-chain fatty acid-CoA ligase activity"/>
    <property type="evidence" value="ECO:0007669"/>
    <property type="project" value="UniProtKB-EC"/>
</dbReference>
<dbReference type="InterPro" id="IPR020845">
    <property type="entry name" value="AMP-binding_CS"/>
</dbReference>
<keyword evidence="2" id="KW-0436">Ligase</keyword>
<dbReference type="InterPro" id="IPR000873">
    <property type="entry name" value="AMP-dep_synth/lig_dom"/>
</dbReference>
<dbReference type="Pfam" id="PF00501">
    <property type="entry name" value="AMP-binding"/>
    <property type="match status" value="1"/>
</dbReference>
<dbReference type="EC" id="6.2.1.3" evidence="2"/>
<dbReference type="PANTHER" id="PTHR43272">
    <property type="entry name" value="LONG-CHAIN-FATTY-ACID--COA LIGASE"/>
    <property type="match status" value="1"/>
</dbReference>
<sequence>MSEPAENTQPQESTEVQYSEVWGNPEIQDTQFIGMTTYQALEATAQKYPERRAIGGRTFLENGERGEYEWISFPQMITNIKQLALGMKELGLKKGDSVGIMLVNRPEWPTIDYACSSQGYILVPIYDSYGPISCEYIIRTTNCKLIFTQPSTVPFLKEASMKCDCVNHIVVLDTTPQDLEFVNEMEKKEATEENGIEVRGYNKRYTQVFASGKEKLDAEPTQRVDEPECNYDDTFTIVYTSGTTSLPKGACLSHRTMNAARRSLASRMITSIYPDNIVTQDTYMSYLPLAHILERNVEFFALTNGDCVGYFSGSMAGVVKDLGVLKPTVTAVVPRVLSKIYAAVTANIAKKGFFARMFVKRAMDAKGKEQITGKPMSNFLKNILANVEATFGGRLRVIFNGSAPVNPTIAEFLSRCMHCRIWDGYGITELGGVCCAQQWTDRSFGNSGFILGDVLAKVKSHPELGYTIDSDPMRGEICLKGEAVFQHYYKDEEATKRAKDEDGWYHTGDIVEVDKEKRVSIIERVKNVFKLQQGEFVHVEDIEAELSTSKLIAQCMVHGTMQMTNLAAIVVPVKPAVLEWAKTAKVPNFTSTGNDDTDFEALCKTPEVNTLLLKDIRTILLESHRKGYETPKMIHVTPVEFNVENGQTTPTMKFKREKIREAYKQPLEEMEKLLSK</sequence>
<feature type="domain" description="AMP-dependent synthetase/ligase" evidence="1">
    <location>
        <begin position="41"/>
        <end position="489"/>
    </location>
</feature>
<dbReference type="EMBL" id="JARBJD010000042">
    <property type="protein sequence ID" value="KAK2957981.1"/>
    <property type="molecule type" value="Genomic_DNA"/>
</dbReference>
<comment type="caution">
    <text evidence="2">The sequence shown here is derived from an EMBL/GenBank/DDBJ whole genome shotgun (WGS) entry which is preliminary data.</text>
</comment>
<gene>
    <name evidence="2" type="ORF">BLNAU_7157</name>
</gene>
<keyword evidence="3" id="KW-1185">Reference proteome</keyword>
<evidence type="ECO:0000313" key="2">
    <source>
        <dbReference type="EMBL" id="KAK2957981.1"/>
    </source>
</evidence>
<dbReference type="Gene3D" id="3.40.50.12780">
    <property type="entry name" value="N-terminal domain of ligase-like"/>
    <property type="match status" value="1"/>
</dbReference>